<name>A0ABQ7L0S7_BRACM</name>
<dbReference type="Proteomes" id="UP000823674">
    <property type="component" value="Chromosome A07"/>
</dbReference>
<dbReference type="NCBIfam" id="NF009489">
    <property type="entry name" value="PRK12851.1"/>
    <property type="match status" value="1"/>
</dbReference>
<comment type="similarity">
    <text evidence="1 4">Belongs to the chaperonin (HSP60) family.</text>
</comment>
<protein>
    <submittedName>
        <fullName evidence="6">Uncharacterized protein</fullName>
    </submittedName>
</protein>
<dbReference type="InterPro" id="IPR001844">
    <property type="entry name" value="Cpn60/GroEL"/>
</dbReference>
<dbReference type="Gene3D" id="3.30.260.10">
    <property type="entry name" value="TCP-1-like chaperonin intermediate domain"/>
    <property type="match status" value="1"/>
</dbReference>
<evidence type="ECO:0000313" key="6">
    <source>
        <dbReference type="EMBL" id="KAG5378928.1"/>
    </source>
</evidence>
<organism evidence="6 7">
    <name type="scientific">Brassica rapa subsp. trilocularis</name>
    <dbReference type="NCBI Taxonomy" id="1813537"/>
    <lineage>
        <taxon>Eukaryota</taxon>
        <taxon>Viridiplantae</taxon>
        <taxon>Streptophyta</taxon>
        <taxon>Embryophyta</taxon>
        <taxon>Tracheophyta</taxon>
        <taxon>Spermatophyta</taxon>
        <taxon>Magnoliopsida</taxon>
        <taxon>eudicotyledons</taxon>
        <taxon>Gunneridae</taxon>
        <taxon>Pentapetalae</taxon>
        <taxon>rosids</taxon>
        <taxon>malvids</taxon>
        <taxon>Brassicales</taxon>
        <taxon>Brassicaceae</taxon>
        <taxon>Brassiceae</taxon>
        <taxon>Brassica</taxon>
    </lineage>
</organism>
<dbReference type="NCBIfam" id="NF000592">
    <property type="entry name" value="PRK00013.1"/>
    <property type="match status" value="1"/>
</dbReference>
<feature type="region of interest" description="Disordered" evidence="5">
    <location>
        <begin position="578"/>
        <end position="617"/>
    </location>
</feature>
<proteinExistence type="inferred from homology"/>
<dbReference type="EMBL" id="JADBGQ010000009">
    <property type="protein sequence ID" value="KAG5378928.1"/>
    <property type="molecule type" value="Genomic_DNA"/>
</dbReference>
<evidence type="ECO:0000256" key="3">
    <source>
        <dbReference type="ARBA" id="ARBA00023186"/>
    </source>
</evidence>
<dbReference type="NCBIfam" id="NF009488">
    <property type="entry name" value="PRK12850.1"/>
    <property type="match status" value="1"/>
</dbReference>
<dbReference type="Gene3D" id="3.50.7.10">
    <property type="entry name" value="GroEL"/>
    <property type="match status" value="1"/>
</dbReference>
<dbReference type="InterPro" id="IPR027413">
    <property type="entry name" value="GROEL-like_equatorial_sf"/>
</dbReference>
<accession>A0ABQ7L0S7</accession>
<dbReference type="CDD" id="cd03344">
    <property type="entry name" value="GroEL"/>
    <property type="match status" value="1"/>
</dbReference>
<keyword evidence="7" id="KW-1185">Reference proteome</keyword>
<gene>
    <name evidence="6" type="primary">A07p017950.1_BraROA</name>
    <name evidence="6" type="ORF">IGI04_026770</name>
</gene>
<dbReference type="InterPro" id="IPR002423">
    <property type="entry name" value="Cpn60/GroEL/TCP-1"/>
</dbReference>
<dbReference type="NCBIfam" id="TIGR02348">
    <property type="entry name" value="GroEL"/>
    <property type="match status" value="1"/>
</dbReference>
<sequence>MASSLSALPLADRNFRKNSSLLHSSSSRFVLRARAAAKEVHFNRDGSVTKKLKAGADMVAKLLGVTLGPKGRNVVLQNKYGPPKIVNDGETVLKEIELEDPLENVGVKLVRQAGAKTNDLAGDGSTTSIVLAHGLITEGIKVVSAGINPIQVARGIDKTAKALVLELKSMSREIEDHELADVAAVSAGNDYEVGNMIANAFQQVGRSGVVTIEKGKYLVNNLEVVEGMQFNRGYLSPYFVTDRRKREVEFHDCKVRTKASHFVFIVLEVQWLRLLLVDEKITNPKDMFKILDSAVKEEFPVLIVAEEIEQDALAPVIRNKLKGNLKAAAIKAPSFGERKSHCLDDLAILTGATVIRDEMGLSLEKAGKEVLGTAKRVLVTKDSTLIVTNGDTQKAVEERNTEENFQKKILNERIARLSGGIALIQVGAQTQVELKDKQLKVEDALNATKSAIEEGIVVGGGCALLRLAAKVDSIKDTLDNTEQKIGAEIFKKALSYPIRLIAKNAGTNGNIVIEKVLLNENMMYGYNAAKNQYEDLMMAGIIDPTKVVRCCLEHAASVANTFLTSDAVVVEIKENKPRPMINPPMPTSPAASSMFPDRNSPRFPQIMPRTRNHFPRK</sequence>
<keyword evidence="2" id="KW-0809">Transit peptide</keyword>
<dbReference type="SUPFAM" id="SSF54849">
    <property type="entry name" value="GroEL-intermediate domain like"/>
    <property type="match status" value="1"/>
</dbReference>
<dbReference type="NCBIfam" id="NF009487">
    <property type="entry name" value="PRK12849.1"/>
    <property type="match status" value="1"/>
</dbReference>
<dbReference type="InterPro" id="IPR027409">
    <property type="entry name" value="GroEL-like_apical_dom_sf"/>
</dbReference>
<evidence type="ECO:0000256" key="1">
    <source>
        <dbReference type="ARBA" id="ARBA00006607"/>
    </source>
</evidence>
<dbReference type="PRINTS" id="PR00298">
    <property type="entry name" value="CHAPERONIN60"/>
</dbReference>
<dbReference type="Gene3D" id="1.10.560.10">
    <property type="entry name" value="GroEL-like equatorial domain"/>
    <property type="match status" value="1"/>
</dbReference>
<evidence type="ECO:0000256" key="2">
    <source>
        <dbReference type="ARBA" id="ARBA00022946"/>
    </source>
</evidence>
<dbReference type="Pfam" id="PF00118">
    <property type="entry name" value="Cpn60_TCP1"/>
    <property type="match status" value="1"/>
</dbReference>
<dbReference type="SUPFAM" id="SSF52029">
    <property type="entry name" value="GroEL apical domain-like"/>
    <property type="match status" value="1"/>
</dbReference>
<dbReference type="PANTHER" id="PTHR45633">
    <property type="entry name" value="60 KDA HEAT SHOCK PROTEIN, MITOCHONDRIAL"/>
    <property type="match status" value="1"/>
</dbReference>
<dbReference type="SUPFAM" id="SSF48592">
    <property type="entry name" value="GroEL equatorial domain-like"/>
    <property type="match status" value="1"/>
</dbReference>
<keyword evidence="3" id="KW-0143">Chaperone</keyword>
<reference evidence="6 7" key="1">
    <citation type="submission" date="2021-03" db="EMBL/GenBank/DDBJ databases">
        <authorList>
            <person name="King G.J."/>
            <person name="Bancroft I."/>
            <person name="Baten A."/>
            <person name="Bloomfield J."/>
            <person name="Borpatragohain P."/>
            <person name="He Z."/>
            <person name="Irish N."/>
            <person name="Irwin J."/>
            <person name="Liu K."/>
            <person name="Mauleon R.P."/>
            <person name="Moore J."/>
            <person name="Morris R."/>
            <person name="Ostergaard L."/>
            <person name="Wang B."/>
            <person name="Wells R."/>
        </authorList>
    </citation>
    <scope>NUCLEOTIDE SEQUENCE [LARGE SCALE GENOMIC DNA]</scope>
    <source>
        <strain evidence="6">R-o-18</strain>
        <tissue evidence="6">Leaf</tissue>
    </source>
</reference>
<dbReference type="InterPro" id="IPR027410">
    <property type="entry name" value="TCP-1-like_intermed_sf"/>
</dbReference>
<comment type="caution">
    <text evidence="6">The sequence shown here is derived from an EMBL/GenBank/DDBJ whole genome shotgun (WGS) entry which is preliminary data.</text>
</comment>
<evidence type="ECO:0000256" key="5">
    <source>
        <dbReference type="SAM" id="MobiDB-lite"/>
    </source>
</evidence>
<evidence type="ECO:0000313" key="7">
    <source>
        <dbReference type="Proteomes" id="UP000823674"/>
    </source>
</evidence>
<evidence type="ECO:0000256" key="4">
    <source>
        <dbReference type="RuleBase" id="RU000418"/>
    </source>
</evidence>